<dbReference type="Proteomes" id="UP000033428">
    <property type="component" value="Unassembled WGS sequence"/>
</dbReference>
<dbReference type="AlphaFoldDB" id="A0A0F0CRW7"/>
<comment type="caution">
    <text evidence="2">The sequence shown here is derived from an EMBL/GenBank/DDBJ whole genome shotgun (WGS) entry which is preliminary data.</text>
</comment>
<feature type="compositionally biased region" description="Basic and acidic residues" evidence="1">
    <location>
        <begin position="97"/>
        <end position="114"/>
    </location>
</feature>
<proteinExistence type="predicted"/>
<evidence type="ECO:0000256" key="1">
    <source>
        <dbReference type="SAM" id="MobiDB-lite"/>
    </source>
</evidence>
<gene>
    <name evidence="2" type="ORF">OMAG_001404</name>
</gene>
<keyword evidence="3" id="KW-1185">Reference proteome</keyword>
<evidence type="ECO:0000313" key="2">
    <source>
        <dbReference type="EMBL" id="KJJ84729.1"/>
    </source>
</evidence>
<protein>
    <submittedName>
        <fullName evidence="2">Secreted protein</fullName>
    </submittedName>
</protein>
<dbReference type="EMBL" id="JYNY01000277">
    <property type="protein sequence ID" value="KJJ84729.1"/>
    <property type="molecule type" value="Genomic_DNA"/>
</dbReference>
<organism evidence="2 3">
    <name type="scientific">Candidatus Omnitrophus magneticus</name>
    <dbReference type="NCBI Taxonomy" id="1609969"/>
    <lineage>
        <taxon>Bacteria</taxon>
        <taxon>Pseudomonadati</taxon>
        <taxon>Candidatus Omnitrophota</taxon>
        <taxon>Candidatus Omnitrophus</taxon>
    </lineage>
</organism>
<name>A0A0F0CRW7_9BACT</name>
<reference evidence="2 3" key="1">
    <citation type="submission" date="2015-02" db="EMBL/GenBank/DDBJ databases">
        <title>Single-cell genomics of uncultivated deep-branching MTB reveals a conserved set of magnetosome genes.</title>
        <authorList>
            <person name="Kolinko S."/>
            <person name="Richter M."/>
            <person name="Glockner F.O."/>
            <person name="Brachmann A."/>
            <person name="Schuler D."/>
        </authorList>
    </citation>
    <scope>NUCLEOTIDE SEQUENCE [LARGE SCALE GENOMIC DNA]</scope>
    <source>
        <strain evidence="2">SKK-01</strain>
    </source>
</reference>
<evidence type="ECO:0000313" key="3">
    <source>
        <dbReference type="Proteomes" id="UP000033428"/>
    </source>
</evidence>
<sequence>MANLFLLLVAVVFFMTGCSSVDMYTFRQDRVDQKLTGNEGYIAGTNNEPLKERKRKRTLFAIDFEGKAGENEADVEEIAPAEPVKDIEEEAPVPSKAPEKVETKKIEPEEEWLK</sequence>
<feature type="region of interest" description="Disordered" evidence="1">
    <location>
        <begin position="80"/>
        <end position="114"/>
    </location>
</feature>
<accession>A0A0F0CRW7</accession>